<dbReference type="STRING" id="1803665.GCA_001641335_02450"/>
<name>A0A560E2J1_9BRAD</name>
<dbReference type="AlphaFoldDB" id="A0A560E2J1"/>
<keyword evidence="2" id="KW-1185">Reference proteome</keyword>
<organism evidence="1 2">
    <name type="scientific">Bradyrhizobium stylosanthis</name>
    <dbReference type="NCBI Taxonomy" id="1803665"/>
    <lineage>
        <taxon>Bacteria</taxon>
        <taxon>Pseudomonadati</taxon>
        <taxon>Pseudomonadota</taxon>
        <taxon>Alphaproteobacteria</taxon>
        <taxon>Hyphomicrobiales</taxon>
        <taxon>Nitrobacteraceae</taxon>
        <taxon>Bradyrhizobium</taxon>
    </lineage>
</organism>
<dbReference type="Proteomes" id="UP000319949">
    <property type="component" value="Unassembled WGS sequence"/>
</dbReference>
<dbReference type="OrthoDB" id="8251678at2"/>
<reference evidence="1 2" key="1">
    <citation type="submission" date="2019-06" db="EMBL/GenBank/DDBJ databases">
        <title>Genomic Encyclopedia of Type Strains, Phase IV (KMG-V): Genome sequencing to study the core and pangenomes of soil and plant-associated prokaryotes.</title>
        <authorList>
            <person name="Whitman W."/>
        </authorList>
    </citation>
    <scope>NUCLEOTIDE SEQUENCE [LARGE SCALE GENOMIC DNA]</scope>
    <source>
        <strain evidence="1 2">BR 510</strain>
    </source>
</reference>
<accession>A0A560E2J1</accession>
<protein>
    <submittedName>
        <fullName evidence="1">Uncharacterized protein</fullName>
    </submittedName>
</protein>
<gene>
    <name evidence="1" type="ORF">FBZ96_10273</name>
</gene>
<evidence type="ECO:0000313" key="2">
    <source>
        <dbReference type="Proteomes" id="UP000319949"/>
    </source>
</evidence>
<evidence type="ECO:0000313" key="1">
    <source>
        <dbReference type="EMBL" id="TWB03601.1"/>
    </source>
</evidence>
<dbReference type="RefSeq" id="WP_063694806.1">
    <property type="nucleotide sequence ID" value="NZ_LVEM01000010.1"/>
</dbReference>
<sequence length="59" mass="7129">MTDLRAVLIRGSEKIIDHYRLLLTRARTEKERDLYLTRIEREQRLLDQLQRGMSERMAA</sequence>
<comment type="caution">
    <text evidence="1">The sequence shown here is derived from an EMBL/GenBank/DDBJ whole genome shotgun (WGS) entry which is preliminary data.</text>
</comment>
<dbReference type="EMBL" id="VITK01000002">
    <property type="protein sequence ID" value="TWB03601.1"/>
    <property type="molecule type" value="Genomic_DNA"/>
</dbReference>
<proteinExistence type="predicted"/>